<organism evidence="2 3">
    <name type="scientific">Portunus trituberculatus</name>
    <name type="common">Swimming crab</name>
    <name type="synonym">Neptunus trituberculatus</name>
    <dbReference type="NCBI Taxonomy" id="210409"/>
    <lineage>
        <taxon>Eukaryota</taxon>
        <taxon>Metazoa</taxon>
        <taxon>Ecdysozoa</taxon>
        <taxon>Arthropoda</taxon>
        <taxon>Crustacea</taxon>
        <taxon>Multicrustacea</taxon>
        <taxon>Malacostraca</taxon>
        <taxon>Eumalacostraca</taxon>
        <taxon>Eucarida</taxon>
        <taxon>Decapoda</taxon>
        <taxon>Pleocyemata</taxon>
        <taxon>Brachyura</taxon>
        <taxon>Eubrachyura</taxon>
        <taxon>Portunoidea</taxon>
        <taxon>Portunidae</taxon>
        <taxon>Portuninae</taxon>
        <taxon>Portunus</taxon>
    </lineage>
</organism>
<name>A0A5B7HTB8_PORTR</name>
<protein>
    <submittedName>
        <fullName evidence="2">Uncharacterized protein</fullName>
    </submittedName>
</protein>
<keyword evidence="1" id="KW-0472">Membrane</keyword>
<keyword evidence="1" id="KW-0812">Transmembrane</keyword>
<keyword evidence="1" id="KW-1133">Transmembrane helix</keyword>
<dbReference type="AlphaFoldDB" id="A0A5B7HTB8"/>
<feature type="transmembrane region" description="Helical" evidence="1">
    <location>
        <begin position="35"/>
        <end position="57"/>
    </location>
</feature>
<keyword evidence="3" id="KW-1185">Reference proteome</keyword>
<reference evidence="2 3" key="1">
    <citation type="submission" date="2019-05" db="EMBL/GenBank/DDBJ databases">
        <title>Another draft genome of Portunus trituberculatus and its Hox gene families provides insights of decapod evolution.</title>
        <authorList>
            <person name="Jeong J.-H."/>
            <person name="Song I."/>
            <person name="Kim S."/>
            <person name="Choi T."/>
            <person name="Kim D."/>
            <person name="Ryu S."/>
            <person name="Kim W."/>
        </authorList>
    </citation>
    <scope>NUCLEOTIDE SEQUENCE [LARGE SCALE GENOMIC DNA]</scope>
    <source>
        <tissue evidence="2">Muscle</tissue>
    </source>
</reference>
<proteinExistence type="predicted"/>
<evidence type="ECO:0000313" key="3">
    <source>
        <dbReference type="Proteomes" id="UP000324222"/>
    </source>
</evidence>
<accession>A0A5B7HTB8</accession>
<evidence type="ECO:0000256" key="1">
    <source>
        <dbReference type="SAM" id="Phobius"/>
    </source>
</evidence>
<dbReference type="EMBL" id="VSRR010041688">
    <property type="protein sequence ID" value="MPC75710.1"/>
    <property type="molecule type" value="Genomic_DNA"/>
</dbReference>
<dbReference type="Proteomes" id="UP000324222">
    <property type="component" value="Unassembled WGS sequence"/>
</dbReference>
<gene>
    <name evidence="2" type="ORF">E2C01_070103</name>
</gene>
<comment type="caution">
    <text evidence="2">The sequence shown here is derived from an EMBL/GenBank/DDBJ whole genome shotgun (WGS) entry which is preliminary data.</text>
</comment>
<sequence length="102" mass="10979">MVEVRRRLDGDYYLIVGVWVADGVLSPEVNYYFTGVFLFGLLYHLLIFGSTILFSLVSGSGSGDGKGASFYLDTAALPLPPGLLSHYPASTSTLLPPPHSLL</sequence>
<evidence type="ECO:0000313" key="2">
    <source>
        <dbReference type="EMBL" id="MPC75710.1"/>
    </source>
</evidence>